<dbReference type="GO" id="GO:0009341">
    <property type="term" value="C:beta-galactosidase complex"/>
    <property type="evidence" value="ECO:0007669"/>
    <property type="project" value="TreeGrafter"/>
</dbReference>
<evidence type="ECO:0000256" key="6">
    <source>
        <dbReference type="SAM" id="SignalP"/>
    </source>
</evidence>
<evidence type="ECO:0000256" key="4">
    <source>
        <dbReference type="ARBA" id="ARBA00022801"/>
    </source>
</evidence>
<evidence type="ECO:0000313" key="10">
    <source>
        <dbReference type="EMBL" id="KAA5503872.1"/>
    </source>
</evidence>
<dbReference type="Pfam" id="PF02836">
    <property type="entry name" value="Glyco_hydro_2_C"/>
    <property type="match status" value="1"/>
</dbReference>
<dbReference type="PANTHER" id="PTHR46323:SF2">
    <property type="entry name" value="BETA-GALACTOSIDASE"/>
    <property type="match status" value="1"/>
</dbReference>
<dbReference type="Gene3D" id="2.60.120.260">
    <property type="entry name" value="Galactose-binding domain-like"/>
    <property type="match status" value="1"/>
</dbReference>
<dbReference type="EMBL" id="VVYD01000001">
    <property type="protein sequence ID" value="KAA5503872.1"/>
    <property type="molecule type" value="Genomic_DNA"/>
</dbReference>
<dbReference type="GO" id="GO:0004565">
    <property type="term" value="F:beta-galactosidase activity"/>
    <property type="evidence" value="ECO:0007669"/>
    <property type="project" value="UniProtKB-EC"/>
</dbReference>
<dbReference type="InterPro" id="IPR013783">
    <property type="entry name" value="Ig-like_fold"/>
</dbReference>
<dbReference type="SUPFAM" id="SSF49303">
    <property type="entry name" value="beta-Galactosidase/glucuronidase domain"/>
    <property type="match status" value="1"/>
</dbReference>
<reference evidence="10 12" key="2">
    <citation type="journal article" date="2019" name="Nat. Med.">
        <title>A library of human gut bacterial isolates paired with longitudinal multiomics data enables mechanistic microbiome research.</title>
        <authorList>
            <person name="Poyet M."/>
            <person name="Groussin M."/>
            <person name="Gibbons S.M."/>
            <person name="Avila-Pacheco J."/>
            <person name="Jiang X."/>
            <person name="Kearney S.M."/>
            <person name="Perrotta A.R."/>
            <person name="Berdy B."/>
            <person name="Zhao S."/>
            <person name="Lieberman T.D."/>
            <person name="Swanson P.K."/>
            <person name="Smith M."/>
            <person name="Roesemann S."/>
            <person name="Alexander J.E."/>
            <person name="Rich S.A."/>
            <person name="Livny J."/>
            <person name="Vlamakis H."/>
            <person name="Clish C."/>
            <person name="Bullock K."/>
            <person name="Deik A."/>
            <person name="Scott J."/>
            <person name="Pierce K.A."/>
            <person name="Xavier R.J."/>
            <person name="Alm E.J."/>
        </authorList>
    </citation>
    <scope>NUCLEOTIDE SEQUENCE [LARGE SCALE GENOMIC DNA]</scope>
    <source>
        <strain evidence="10 12">BIOML-A19</strain>
    </source>
</reference>
<dbReference type="Gene3D" id="2.60.40.10">
    <property type="entry name" value="Immunoglobulins"/>
    <property type="match status" value="1"/>
</dbReference>
<evidence type="ECO:0000256" key="5">
    <source>
        <dbReference type="ARBA" id="ARBA00023295"/>
    </source>
</evidence>
<evidence type="ECO:0000259" key="7">
    <source>
        <dbReference type="Pfam" id="PF00703"/>
    </source>
</evidence>
<evidence type="ECO:0000256" key="1">
    <source>
        <dbReference type="ARBA" id="ARBA00001412"/>
    </source>
</evidence>
<feature type="domain" description="Glycoside hydrolase family 2 immunoglobulin-like beta-sandwich" evidence="7">
    <location>
        <begin position="220"/>
        <end position="325"/>
    </location>
</feature>
<sequence length="1096" mass="125423">MINKYLLSSLVCILFYTAQAHPSSKLPQYNIINDLSSLIKNIGNKDIQDDILSLTGQWGVKLDPDSIGEKHNYFNSGHTTMPIQLPGTLDEAGYGTRTVGSDYGILTRRHKYIGPAWYTREFVIPHNWQGKEITLYLERVLWESKVWIDGRFIDTQEGLGTPHYHRLGTLNPGKHRIAIRINNDMIYNIGDKGHSYGEYTQIIWNGILGKIELQSSPTLSIDRIKVYPHTSDNRLDISFDIQNHSNKTLKGEVSYTLKEIGSKKKIYAYKKEIKGEKGIQHHRETLNIRQAVKHWDDLHPNLYRLEICITQKGQSQLKTVDFGFRNVTASRSKILINNRPVFMRGNLDCLHFPLTGYPSCDIQEWERIFSIYKSYGLNHVRFHSWCPPEAAFTAADRIGIYIQAEVLWIDWWMSVVRKERPEMTTRGLPKGLGHNPSADKFVPEELQRMIEAYGNHPSFTMLCIGNELGNSNFDIMQQWIKSLQEKDPRRLYAISTARKIMPADQYMVTHNIPQTGGTYGINGSGTDNDRESIYSKATIPVIAHEVGQYPVYPLWNEIDKYTGALEARNLESLRQQAVKNHIEHQDRKFHEASGALQTILYKGLIENLLRTPSCAGFQMLSMTDYSGQGEALVGWLDSFWDSKGIITPEQFRCYSNDIVPLARFHKYTWQTDETFKAQIQVANYSDTTLITPTIWTLTDETGKLQQQGSREVPLSSGKVNQVDSLSVDLSEITSPGKYYLDVTISGTPYHNRWSIWVYPPYNMPQTNIIIHDKFDSTVISALEQGKKVLLVADQLGKKDNSTPLYFTPLFWSTSFFPGQSNTTLGAWIDKAHPAFSQFPTDNYTDWQWKEITQGRSFIINEHPQLHPIVQPVSDFHINDKLASIFECKVSKGKLLVCGYNLNLDSPVARQLKYSLLHYMTQSNFNPSYSIKIDTLKKMFAYTPKAMVSVPKGFENSILYISCGKQMKNSGSAPWTATLDHTEIQDERCKYKVTCDNIWKDEKGTAWTGKNMTIEIQTPEGIIGDLYVKFEDWNHQNRAGLLSIEGRESILENQKGKERWVKLFIMREDTNDGKIVLKTHTKQGGNLMISQIAFIKQ</sequence>
<feature type="signal peptide" evidence="6">
    <location>
        <begin position="1"/>
        <end position="20"/>
    </location>
</feature>
<dbReference type="InterPro" id="IPR006102">
    <property type="entry name" value="Ig-like_GH2"/>
</dbReference>
<feature type="domain" description="Glycoside hydrolase family 2 catalytic" evidence="8">
    <location>
        <begin position="331"/>
        <end position="490"/>
    </location>
</feature>
<dbReference type="AlphaFoldDB" id="A0A174FH78"/>
<protein>
    <recommendedName>
        <fullName evidence="3">beta-galactosidase</fullName>
        <ecNumber evidence="3">3.2.1.23</ecNumber>
    </recommendedName>
</protein>
<evidence type="ECO:0000259" key="8">
    <source>
        <dbReference type="Pfam" id="PF02836"/>
    </source>
</evidence>
<dbReference type="RefSeq" id="WP_055169481.1">
    <property type="nucleotide sequence ID" value="NZ_CACRTB010000007.1"/>
</dbReference>
<dbReference type="PANTHER" id="PTHR46323">
    <property type="entry name" value="BETA-GALACTOSIDASE"/>
    <property type="match status" value="1"/>
</dbReference>
<dbReference type="Proteomes" id="UP000368418">
    <property type="component" value="Unassembled WGS sequence"/>
</dbReference>
<dbReference type="EC" id="3.2.1.23" evidence="3"/>
<evidence type="ECO:0000256" key="2">
    <source>
        <dbReference type="ARBA" id="ARBA00007401"/>
    </source>
</evidence>
<dbReference type="Pfam" id="PF00703">
    <property type="entry name" value="Glyco_hydro_2"/>
    <property type="match status" value="1"/>
</dbReference>
<keyword evidence="6" id="KW-0732">Signal</keyword>
<dbReference type="InterPro" id="IPR036156">
    <property type="entry name" value="Beta-gal/glucu_dom_sf"/>
</dbReference>
<gene>
    <name evidence="9" type="primary">uidA</name>
    <name evidence="9" type="ORF">ERS852494_00026</name>
    <name evidence="10" type="ORF">F2Y31_01085</name>
</gene>
<dbReference type="GO" id="GO:0005990">
    <property type="term" value="P:lactose catabolic process"/>
    <property type="evidence" value="ECO:0007669"/>
    <property type="project" value="TreeGrafter"/>
</dbReference>
<dbReference type="Proteomes" id="UP000095657">
    <property type="component" value="Unassembled WGS sequence"/>
</dbReference>
<comment type="catalytic activity">
    <reaction evidence="1">
        <text>Hydrolysis of terminal non-reducing beta-D-galactose residues in beta-D-galactosides.</text>
        <dbReference type="EC" id="3.2.1.23"/>
    </reaction>
</comment>
<evidence type="ECO:0000313" key="11">
    <source>
        <dbReference type="Proteomes" id="UP000095657"/>
    </source>
</evidence>
<dbReference type="InterPro" id="IPR017853">
    <property type="entry name" value="GH"/>
</dbReference>
<organism evidence="9 11">
    <name type="scientific">Bacteroides caccae</name>
    <dbReference type="NCBI Taxonomy" id="47678"/>
    <lineage>
        <taxon>Bacteria</taxon>
        <taxon>Pseudomonadati</taxon>
        <taxon>Bacteroidota</taxon>
        <taxon>Bacteroidia</taxon>
        <taxon>Bacteroidales</taxon>
        <taxon>Bacteroidaceae</taxon>
        <taxon>Bacteroides</taxon>
    </lineage>
</organism>
<dbReference type="InterPro" id="IPR008979">
    <property type="entry name" value="Galactose-bd-like_sf"/>
</dbReference>
<reference evidence="9 11" key="1">
    <citation type="submission" date="2015-09" db="EMBL/GenBank/DDBJ databases">
        <authorList>
            <consortium name="Pathogen Informatics"/>
        </authorList>
    </citation>
    <scope>NUCLEOTIDE SEQUENCE [LARGE SCALE GENOMIC DNA]</scope>
    <source>
        <strain evidence="9 11">2789STDY5834880</strain>
    </source>
</reference>
<comment type="similarity">
    <text evidence="2">Belongs to the glycosyl hydrolase 2 family.</text>
</comment>
<dbReference type="STRING" id="47678.ERS852494_00026"/>
<dbReference type="InterPro" id="IPR006103">
    <property type="entry name" value="Glyco_hydro_2_cat"/>
</dbReference>
<name>A0A174FH78_9BACE</name>
<dbReference type="Gene3D" id="3.20.20.80">
    <property type="entry name" value="Glycosidases"/>
    <property type="match status" value="1"/>
</dbReference>
<feature type="chain" id="PRO_5041795122" description="beta-galactosidase" evidence="6">
    <location>
        <begin position="21"/>
        <end position="1096"/>
    </location>
</feature>
<keyword evidence="5 9" id="KW-0326">Glycosidase</keyword>
<evidence type="ECO:0000313" key="9">
    <source>
        <dbReference type="EMBL" id="CUO49592.1"/>
    </source>
</evidence>
<keyword evidence="4 9" id="KW-0378">Hydrolase</keyword>
<dbReference type="SUPFAM" id="SSF49785">
    <property type="entry name" value="Galactose-binding domain-like"/>
    <property type="match status" value="1"/>
</dbReference>
<dbReference type="InterPro" id="IPR050347">
    <property type="entry name" value="Bact_Beta-galactosidase"/>
</dbReference>
<dbReference type="SUPFAM" id="SSF51445">
    <property type="entry name" value="(Trans)glycosidases"/>
    <property type="match status" value="1"/>
</dbReference>
<evidence type="ECO:0000256" key="3">
    <source>
        <dbReference type="ARBA" id="ARBA00012756"/>
    </source>
</evidence>
<proteinExistence type="inferred from homology"/>
<accession>A0A174FH78</accession>
<dbReference type="EMBL" id="CZAI01000001">
    <property type="protein sequence ID" value="CUO49592.1"/>
    <property type="molecule type" value="Genomic_DNA"/>
</dbReference>
<evidence type="ECO:0000313" key="12">
    <source>
        <dbReference type="Proteomes" id="UP000368418"/>
    </source>
</evidence>